<keyword evidence="2" id="KW-1185">Reference proteome</keyword>
<dbReference type="EMBL" id="SRRZ01000057">
    <property type="protein sequence ID" value="NQE35499.1"/>
    <property type="molecule type" value="Genomic_DNA"/>
</dbReference>
<accession>A0ABX2CYN4</accession>
<dbReference type="Pfam" id="PF00805">
    <property type="entry name" value="Pentapeptide"/>
    <property type="match status" value="3"/>
</dbReference>
<dbReference type="PANTHER" id="PTHR14136">
    <property type="entry name" value="BTB_POZ DOMAIN-CONTAINING PROTEIN KCTD9"/>
    <property type="match status" value="1"/>
</dbReference>
<comment type="caution">
    <text evidence="1">The sequence shown here is derived from an EMBL/GenBank/DDBJ whole genome shotgun (WGS) entry which is preliminary data.</text>
</comment>
<dbReference type="InterPro" id="IPR051082">
    <property type="entry name" value="Pentapeptide-BTB/POZ_domain"/>
</dbReference>
<evidence type="ECO:0000313" key="2">
    <source>
        <dbReference type="Proteomes" id="UP000702425"/>
    </source>
</evidence>
<organism evidence="1 2">
    <name type="scientific">Microcoleus asticus IPMA8</name>
    <dbReference type="NCBI Taxonomy" id="2563858"/>
    <lineage>
        <taxon>Bacteria</taxon>
        <taxon>Bacillati</taxon>
        <taxon>Cyanobacteriota</taxon>
        <taxon>Cyanophyceae</taxon>
        <taxon>Oscillatoriophycideae</taxon>
        <taxon>Oscillatoriales</taxon>
        <taxon>Microcoleaceae</taxon>
        <taxon>Microcoleus</taxon>
        <taxon>Microcoleus asticus</taxon>
    </lineage>
</organism>
<proteinExistence type="predicted"/>
<sequence>MDVEELYRRYATGERDFPGVDLSRANLNVAGVGDIRDLEPGQNDLSGINLSSANLTRAKMSHVNLSAANLSSANLDSATLCGTILTGANLRKAILDYADLVCDLIDVDWREASLFCTGLAGTDLTRANLMGATFQVHVEGRLIFLDTIMPDGTINNENYPSKNKYSNRQRG</sequence>
<protein>
    <submittedName>
        <fullName evidence="1">Secreted effector protein PipB2</fullName>
    </submittedName>
</protein>
<evidence type="ECO:0000313" key="1">
    <source>
        <dbReference type="EMBL" id="NQE35499.1"/>
    </source>
</evidence>
<gene>
    <name evidence="1" type="primary">pipB2_16</name>
    <name evidence="1" type="ORF">E5S67_03231</name>
</gene>
<dbReference type="RefSeq" id="WP_339382884.1">
    <property type="nucleotide sequence ID" value="NZ_CAWPPK010000271.1"/>
</dbReference>
<dbReference type="InterPro" id="IPR001646">
    <property type="entry name" value="5peptide_repeat"/>
</dbReference>
<name>A0ABX2CYN4_9CYAN</name>
<reference evidence="1 2" key="1">
    <citation type="journal article" date="2020" name="Sci. Rep.">
        <title>A novel cyanobacterial geosmin producer, revising GeoA distribution and dispersion patterns in Bacteria.</title>
        <authorList>
            <person name="Churro C."/>
            <person name="Semedo-Aguiar A.P."/>
            <person name="Silva A.D."/>
            <person name="Pereira-Leal J.B."/>
            <person name="Leite R.B."/>
        </authorList>
    </citation>
    <scope>NUCLEOTIDE SEQUENCE [LARGE SCALE GENOMIC DNA]</scope>
    <source>
        <strain evidence="1 2">IPMA8</strain>
    </source>
</reference>
<dbReference type="PANTHER" id="PTHR14136:SF17">
    <property type="entry name" value="BTB_POZ DOMAIN-CONTAINING PROTEIN KCTD9"/>
    <property type="match status" value="1"/>
</dbReference>
<dbReference type="SUPFAM" id="SSF141571">
    <property type="entry name" value="Pentapeptide repeat-like"/>
    <property type="match status" value="1"/>
</dbReference>
<dbReference type="Gene3D" id="2.160.20.80">
    <property type="entry name" value="E3 ubiquitin-protein ligase SopA"/>
    <property type="match status" value="1"/>
</dbReference>
<dbReference type="Proteomes" id="UP000702425">
    <property type="component" value="Unassembled WGS sequence"/>
</dbReference>